<dbReference type="InterPro" id="IPR025540">
    <property type="entry name" value="FlK"/>
</dbReference>
<evidence type="ECO:0000313" key="2">
    <source>
        <dbReference type="EMBL" id="MDT0431192.1"/>
    </source>
</evidence>
<protein>
    <submittedName>
        <fullName evidence="2">Hotdog domain-containing protein</fullName>
    </submittedName>
</protein>
<dbReference type="Pfam" id="PF22636">
    <property type="entry name" value="FlK"/>
    <property type="match status" value="1"/>
</dbReference>
<dbReference type="CDD" id="cd03440">
    <property type="entry name" value="hot_dog"/>
    <property type="match status" value="1"/>
</dbReference>
<evidence type="ECO:0000313" key="3">
    <source>
        <dbReference type="Proteomes" id="UP001183777"/>
    </source>
</evidence>
<name>A0ABU2RRN0_9ACTN</name>
<dbReference type="PANTHER" id="PTHR36934:SF1">
    <property type="entry name" value="THIOESTERASE DOMAIN-CONTAINING PROTEIN"/>
    <property type="match status" value="1"/>
</dbReference>
<comment type="caution">
    <text evidence="2">The sequence shown here is derived from an EMBL/GenBank/DDBJ whole genome shotgun (WGS) entry which is preliminary data.</text>
</comment>
<dbReference type="Proteomes" id="UP001183777">
    <property type="component" value="Unassembled WGS sequence"/>
</dbReference>
<evidence type="ECO:0000259" key="1">
    <source>
        <dbReference type="Pfam" id="PF22636"/>
    </source>
</evidence>
<gene>
    <name evidence="2" type="ORF">RM649_26565</name>
</gene>
<dbReference type="PANTHER" id="PTHR36934">
    <property type="entry name" value="BLR0278 PROTEIN"/>
    <property type="match status" value="1"/>
</dbReference>
<proteinExistence type="predicted"/>
<organism evidence="2 3">
    <name type="scientific">Streptomyces salyersiae</name>
    <dbReference type="NCBI Taxonomy" id="3075530"/>
    <lineage>
        <taxon>Bacteria</taxon>
        <taxon>Bacillati</taxon>
        <taxon>Actinomycetota</taxon>
        <taxon>Actinomycetes</taxon>
        <taxon>Kitasatosporales</taxon>
        <taxon>Streptomycetaceae</taxon>
        <taxon>Streptomyces</taxon>
    </lineage>
</organism>
<dbReference type="EMBL" id="JAVREX010000013">
    <property type="protein sequence ID" value="MDT0431192.1"/>
    <property type="molecule type" value="Genomic_DNA"/>
</dbReference>
<accession>A0ABU2RRN0</accession>
<dbReference type="SUPFAM" id="SSF54637">
    <property type="entry name" value="Thioesterase/thiol ester dehydrase-isomerase"/>
    <property type="match status" value="1"/>
</dbReference>
<reference evidence="3" key="1">
    <citation type="submission" date="2023-07" db="EMBL/GenBank/DDBJ databases">
        <title>30 novel species of actinomycetes from the DSMZ collection.</title>
        <authorList>
            <person name="Nouioui I."/>
        </authorList>
    </citation>
    <scope>NUCLEOTIDE SEQUENCE [LARGE SCALE GENOMIC DNA]</scope>
    <source>
        <strain evidence="3">DSM 41770</strain>
    </source>
</reference>
<sequence length="141" mass="15101">MTAPSAPEPLVAGIDSLVGTSAQLVHRVTEQDAATNWGNDLPVLATPVLLWLSEIAAMKVLETAVPEGDMTVGLAHDSAHLAPTPVGDDVTVSATLTRADDRKLTFDVEARDSHGSVLRGRHTRALIDRKRFTDKLSRRTA</sequence>
<dbReference type="Gene3D" id="3.10.129.10">
    <property type="entry name" value="Hotdog Thioesterase"/>
    <property type="match status" value="1"/>
</dbReference>
<dbReference type="PIRSF" id="PIRSF014972">
    <property type="entry name" value="FlK"/>
    <property type="match status" value="1"/>
</dbReference>
<dbReference type="RefSeq" id="WP_311660341.1">
    <property type="nucleotide sequence ID" value="NZ_JAVREX010000013.1"/>
</dbReference>
<keyword evidence="3" id="KW-1185">Reference proteome</keyword>
<dbReference type="InterPro" id="IPR029069">
    <property type="entry name" value="HotDog_dom_sf"/>
</dbReference>
<dbReference type="InterPro" id="IPR054485">
    <property type="entry name" value="FlK-like_dom"/>
</dbReference>
<feature type="domain" description="Fluoroacetyl-CoA-specific thioesterase-like" evidence="1">
    <location>
        <begin position="28"/>
        <end position="129"/>
    </location>
</feature>